<evidence type="ECO:0000313" key="2">
    <source>
        <dbReference type="EMBL" id="AGY57531.1"/>
    </source>
</evidence>
<proteinExistence type="predicted"/>
<dbReference type="AlphaFoldDB" id="U5QF31"/>
<dbReference type="Proteomes" id="UP000017396">
    <property type="component" value="Chromosome"/>
</dbReference>
<keyword evidence="3" id="KW-1185">Reference proteome</keyword>
<evidence type="ECO:0000259" key="1">
    <source>
        <dbReference type="Pfam" id="PF14261"/>
    </source>
</evidence>
<dbReference type="RefSeq" id="WP_023172623.1">
    <property type="nucleotide sequence ID" value="NC_022600.1"/>
</dbReference>
<evidence type="ECO:0000313" key="3">
    <source>
        <dbReference type="Proteomes" id="UP000017396"/>
    </source>
</evidence>
<dbReference type="EMBL" id="CP003587">
    <property type="protein sequence ID" value="AGY57531.1"/>
    <property type="molecule type" value="Genomic_DNA"/>
</dbReference>
<sequence>MIDLLRETPLGREVLREWKQEAEQYAEQRAVELAEQKLEQSLQQGEIQGKRRTLVHQLTRKFGPLSADLLDSVQNISDPDRLERLIDAAVDSASLDRFRQQLG</sequence>
<accession>U5QF31</accession>
<dbReference type="HOGENOM" id="CLU_2259787_0_0_3"/>
<protein>
    <recommendedName>
        <fullName evidence="1">DUF4351 domain-containing protein</fullName>
    </recommendedName>
</protein>
<dbReference type="OrthoDB" id="510169at2"/>
<dbReference type="InterPro" id="IPR025587">
    <property type="entry name" value="DUF4351"/>
</dbReference>
<organism evidence="2 3">
    <name type="scientific">Gloeobacter kilaueensis (strain ATCC BAA-2537 / CCAP 1431/1 / ULC 316 / JS1)</name>
    <dbReference type="NCBI Taxonomy" id="1183438"/>
    <lineage>
        <taxon>Bacteria</taxon>
        <taxon>Bacillati</taxon>
        <taxon>Cyanobacteriota</taxon>
        <taxon>Cyanophyceae</taxon>
        <taxon>Gloeobacterales</taxon>
        <taxon>Gloeobacteraceae</taxon>
        <taxon>Gloeobacter</taxon>
    </lineage>
</organism>
<dbReference type="KEGG" id="glj:GKIL_1285"/>
<reference evidence="2 3" key="1">
    <citation type="journal article" date="2013" name="PLoS ONE">
        <title>Cultivation and Complete Genome Sequencing of Gloeobacter kilaueensis sp. nov., from a Lava Cave in Kilauea Caldera, Hawai'i.</title>
        <authorList>
            <person name="Saw J.H."/>
            <person name="Schatz M."/>
            <person name="Brown M.V."/>
            <person name="Kunkel D.D."/>
            <person name="Foster J.S."/>
            <person name="Shick H."/>
            <person name="Christensen S."/>
            <person name="Hou S."/>
            <person name="Wan X."/>
            <person name="Donachie S.P."/>
        </authorList>
    </citation>
    <scope>NUCLEOTIDE SEQUENCE [LARGE SCALE GENOMIC DNA]</scope>
    <source>
        <strain evidence="3">JS</strain>
    </source>
</reference>
<dbReference type="Pfam" id="PF14261">
    <property type="entry name" value="DUF4351"/>
    <property type="match status" value="1"/>
</dbReference>
<name>U5QF31_GLOK1</name>
<gene>
    <name evidence="2" type="ORF">GKIL_1285</name>
</gene>
<dbReference type="PANTHER" id="PTHR34613">
    <property type="entry name" value="SLL0800 PROTEIN"/>
    <property type="match status" value="1"/>
</dbReference>
<dbReference type="PANTHER" id="PTHR34613:SF1">
    <property type="entry name" value="SLL6017 PROTEIN"/>
    <property type="match status" value="1"/>
</dbReference>
<feature type="domain" description="DUF4351" evidence="1">
    <location>
        <begin position="43"/>
        <end position="102"/>
    </location>
</feature>